<proteinExistence type="predicted"/>
<sequence>MSDNLHNLQKIVSFLTKFLTFYSIFGISH</sequence>
<organism evidence="1">
    <name type="scientific">marine metagenome</name>
    <dbReference type="NCBI Taxonomy" id="408172"/>
    <lineage>
        <taxon>unclassified sequences</taxon>
        <taxon>metagenomes</taxon>
        <taxon>ecological metagenomes</taxon>
    </lineage>
</organism>
<dbReference type="EMBL" id="UINC01105846">
    <property type="protein sequence ID" value="SVC70095.1"/>
    <property type="molecule type" value="Genomic_DNA"/>
</dbReference>
<dbReference type="AlphaFoldDB" id="A0A382PBV2"/>
<gene>
    <name evidence="1" type="ORF">METZ01_LOCUS322949</name>
</gene>
<name>A0A382PBV2_9ZZZZ</name>
<protein>
    <submittedName>
        <fullName evidence="1">Uncharacterized protein</fullName>
    </submittedName>
</protein>
<reference evidence="1" key="1">
    <citation type="submission" date="2018-05" db="EMBL/GenBank/DDBJ databases">
        <authorList>
            <person name="Lanie J.A."/>
            <person name="Ng W.-L."/>
            <person name="Kazmierczak K.M."/>
            <person name="Andrzejewski T.M."/>
            <person name="Davidsen T.M."/>
            <person name="Wayne K.J."/>
            <person name="Tettelin H."/>
            <person name="Glass J.I."/>
            <person name="Rusch D."/>
            <person name="Podicherti R."/>
            <person name="Tsui H.-C.T."/>
            <person name="Winkler M.E."/>
        </authorList>
    </citation>
    <scope>NUCLEOTIDE SEQUENCE</scope>
</reference>
<accession>A0A382PBV2</accession>
<evidence type="ECO:0000313" key="1">
    <source>
        <dbReference type="EMBL" id="SVC70095.1"/>
    </source>
</evidence>